<feature type="transmembrane region" description="Helical" evidence="8">
    <location>
        <begin position="182"/>
        <end position="207"/>
    </location>
</feature>
<dbReference type="GO" id="GO:0008982">
    <property type="term" value="F:protein-N(PI)-phosphohistidine-sugar phosphotransferase activity"/>
    <property type="evidence" value="ECO:0007669"/>
    <property type="project" value="InterPro"/>
</dbReference>
<evidence type="ECO:0000256" key="7">
    <source>
        <dbReference type="ARBA" id="ARBA00023136"/>
    </source>
</evidence>
<dbReference type="PROSITE" id="PS51105">
    <property type="entry name" value="PTS_EIIC_TYPE_3"/>
    <property type="match status" value="1"/>
</dbReference>
<dbReference type="GO" id="GO:0005886">
    <property type="term" value="C:plasma membrane"/>
    <property type="evidence" value="ECO:0007669"/>
    <property type="project" value="UniProtKB-SubCell"/>
</dbReference>
<evidence type="ECO:0000313" key="10">
    <source>
        <dbReference type="EMBL" id="KRM02510.1"/>
    </source>
</evidence>
<gene>
    <name evidence="10" type="ORF">FC60_GL000170</name>
</gene>
<evidence type="ECO:0000259" key="9">
    <source>
        <dbReference type="PROSITE" id="PS51105"/>
    </source>
</evidence>
<dbReference type="AlphaFoldDB" id="A0A0R1VAK9"/>
<dbReference type="GO" id="GO:0009401">
    <property type="term" value="P:phosphoenolpyruvate-dependent sugar phosphotransferase system"/>
    <property type="evidence" value="ECO:0007669"/>
    <property type="project" value="InterPro"/>
</dbReference>
<keyword evidence="2" id="KW-0813">Transport</keyword>
<dbReference type="EMBL" id="AZFN01000010">
    <property type="protein sequence ID" value="KRM02510.1"/>
    <property type="molecule type" value="Genomic_DNA"/>
</dbReference>
<proteinExistence type="predicted"/>
<feature type="transmembrane region" description="Helical" evidence="8">
    <location>
        <begin position="144"/>
        <end position="161"/>
    </location>
</feature>
<accession>A0A0R1VAK9</accession>
<evidence type="ECO:0000256" key="2">
    <source>
        <dbReference type="ARBA" id="ARBA00022448"/>
    </source>
</evidence>
<keyword evidence="6 8" id="KW-1133">Transmembrane helix</keyword>
<evidence type="ECO:0000256" key="8">
    <source>
        <dbReference type="SAM" id="Phobius"/>
    </source>
</evidence>
<name>A0A0R1VAK9_9LACO</name>
<feature type="domain" description="PTS EIIC type-3" evidence="9">
    <location>
        <begin position="1"/>
        <end position="415"/>
    </location>
</feature>
<keyword evidence="4" id="KW-0762">Sugar transport</keyword>
<keyword evidence="11" id="KW-1185">Reference proteome</keyword>
<evidence type="ECO:0000256" key="3">
    <source>
        <dbReference type="ARBA" id="ARBA00022475"/>
    </source>
</evidence>
<sequence length="436" mass="49065">MKKRILDLAIAYRRKSFIRVAYRTFATLFPFVLIGIWIQIINTNLLQPDGFLYNVLYLANWTSTTWLRPLRLVATFIQNILLGFIGIYVVYLAAYYTAQLYQRAKQLAGVTGIVVMLMASFQASNRTGNFYSSLNWRMLSLQNLLLSLAIGYLIGQVFRWLSPATSATHNPHTLEIQSRAQWNLKPIIVSLIIGIVLGVGMNLANYFAISDSVITALSDWGAGDSHFIIKLLVMMLISLLQWLGLYDPTSTWFTTGDSAEWNANLSYVLSHHSMYHVPYPLSGVELYSSYAVFGGVGCTLALLIAFVLVSRRLENLRVARWNMIPVLFNNSGAFFIGLPVILNPIFLLAMIIITTINMLIAAGAVMIHLIPTPVFDYPNGTPTFLVSFIGTNGNWASVIFAILLFCLDIIMYLPVVRTYIEMQNEIIKLDLKEDQQ</sequence>
<feature type="transmembrane region" description="Helical" evidence="8">
    <location>
        <begin position="290"/>
        <end position="309"/>
    </location>
</feature>
<dbReference type="PANTHER" id="PTHR33989">
    <property type="match status" value="1"/>
</dbReference>
<evidence type="ECO:0000256" key="6">
    <source>
        <dbReference type="ARBA" id="ARBA00022989"/>
    </source>
</evidence>
<feature type="transmembrane region" description="Helical" evidence="8">
    <location>
        <begin position="76"/>
        <end position="95"/>
    </location>
</feature>
<feature type="transmembrane region" description="Helical" evidence="8">
    <location>
        <begin position="395"/>
        <end position="415"/>
    </location>
</feature>
<reference evidence="10 11" key="1">
    <citation type="journal article" date="2015" name="Genome Announc.">
        <title>Expanding the biotechnology potential of lactobacilli through comparative genomics of 213 strains and associated genera.</title>
        <authorList>
            <person name="Sun Z."/>
            <person name="Harris H.M."/>
            <person name="McCann A."/>
            <person name="Guo C."/>
            <person name="Argimon S."/>
            <person name="Zhang W."/>
            <person name="Yang X."/>
            <person name="Jeffery I.B."/>
            <person name="Cooney J.C."/>
            <person name="Kagawa T.F."/>
            <person name="Liu W."/>
            <person name="Song Y."/>
            <person name="Salvetti E."/>
            <person name="Wrobel A."/>
            <person name="Rasinkangas P."/>
            <person name="Parkhill J."/>
            <person name="Rea M.C."/>
            <person name="O'Sullivan O."/>
            <person name="Ritari J."/>
            <person name="Douillard F.P."/>
            <person name="Paul Ross R."/>
            <person name="Yang R."/>
            <person name="Briner A.E."/>
            <person name="Felis G.E."/>
            <person name="de Vos W.M."/>
            <person name="Barrangou R."/>
            <person name="Klaenhammer T.R."/>
            <person name="Caufield P.W."/>
            <person name="Cui Y."/>
            <person name="Zhang H."/>
            <person name="O'Toole P.W."/>
        </authorList>
    </citation>
    <scope>NUCLEOTIDE SEQUENCE [LARGE SCALE GENOMIC DNA]</scope>
    <source>
        <strain evidence="10 11">DSM 16045</strain>
    </source>
</reference>
<evidence type="ECO:0000256" key="1">
    <source>
        <dbReference type="ARBA" id="ARBA00004651"/>
    </source>
</evidence>
<keyword evidence="7 8" id="KW-0472">Membrane</keyword>
<feature type="transmembrane region" description="Helical" evidence="8">
    <location>
        <begin position="227"/>
        <end position="246"/>
    </location>
</feature>
<evidence type="ECO:0000313" key="11">
    <source>
        <dbReference type="Proteomes" id="UP000051739"/>
    </source>
</evidence>
<feature type="transmembrane region" description="Helical" evidence="8">
    <location>
        <begin position="20"/>
        <end position="41"/>
    </location>
</feature>
<comment type="caution">
    <text evidence="10">The sequence shown here is derived from an EMBL/GenBank/DDBJ whole genome shotgun (WGS) entry which is preliminary data.</text>
</comment>
<dbReference type="RefSeq" id="WP_056937265.1">
    <property type="nucleotide sequence ID" value="NZ_AZFN01000010.1"/>
</dbReference>
<feature type="transmembrane region" description="Helical" evidence="8">
    <location>
        <begin position="321"/>
        <end position="338"/>
    </location>
</feature>
<dbReference type="Proteomes" id="UP000051739">
    <property type="component" value="Unassembled WGS sequence"/>
</dbReference>
<evidence type="ECO:0000256" key="5">
    <source>
        <dbReference type="ARBA" id="ARBA00022692"/>
    </source>
</evidence>
<dbReference type="InterPro" id="IPR004501">
    <property type="entry name" value="PTS_EIIC_3"/>
</dbReference>
<keyword evidence="3" id="KW-1003">Cell membrane</keyword>
<evidence type="ECO:0000256" key="4">
    <source>
        <dbReference type="ARBA" id="ARBA00022597"/>
    </source>
</evidence>
<feature type="transmembrane region" description="Helical" evidence="8">
    <location>
        <begin position="345"/>
        <end position="370"/>
    </location>
</feature>
<comment type="subcellular location">
    <subcellularLocation>
        <location evidence="1">Cell membrane</location>
        <topology evidence="1">Multi-pass membrane protein</topology>
    </subcellularLocation>
</comment>
<dbReference type="InterPro" id="IPR003352">
    <property type="entry name" value="PTS_EIIC"/>
</dbReference>
<keyword evidence="5 8" id="KW-0812">Transmembrane</keyword>
<feature type="transmembrane region" description="Helical" evidence="8">
    <location>
        <begin position="107"/>
        <end position="124"/>
    </location>
</feature>
<dbReference type="PANTHER" id="PTHR33989:SF4">
    <property type="entry name" value="PTS SYSTEM N,N'-DIACETYLCHITOBIOSE-SPECIFIC EIIC COMPONENT"/>
    <property type="match status" value="1"/>
</dbReference>
<organism evidence="10 11">
    <name type="scientific">Limosilactobacillus gastricus DSM 16045</name>
    <dbReference type="NCBI Taxonomy" id="1423749"/>
    <lineage>
        <taxon>Bacteria</taxon>
        <taxon>Bacillati</taxon>
        <taxon>Bacillota</taxon>
        <taxon>Bacilli</taxon>
        <taxon>Lactobacillales</taxon>
        <taxon>Lactobacillaceae</taxon>
        <taxon>Limosilactobacillus</taxon>
    </lineage>
</organism>
<dbReference type="InterPro" id="IPR051088">
    <property type="entry name" value="PTS_Sugar-EIIC/EIIB"/>
</dbReference>
<protein>
    <submittedName>
        <fullName evidence="10">PTS system cellobiose-specific IIC component</fullName>
    </submittedName>
</protein>
<dbReference type="PATRIC" id="fig|1423749.3.peg.170"/>
<dbReference type="Pfam" id="PF02378">
    <property type="entry name" value="PTS_EIIC"/>
    <property type="match status" value="1"/>
</dbReference>